<feature type="region of interest" description="Disordered" evidence="1">
    <location>
        <begin position="107"/>
        <end position="127"/>
    </location>
</feature>
<evidence type="ECO:0000256" key="1">
    <source>
        <dbReference type="SAM" id="MobiDB-lite"/>
    </source>
</evidence>
<dbReference type="EMBL" id="JADCNM010000007">
    <property type="protein sequence ID" value="KAG0475452.1"/>
    <property type="molecule type" value="Genomic_DNA"/>
</dbReference>
<proteinExistence type="predicted"/>
<reference evidence="4 5" key="1">
    <citation type="journal article" date="2020" name="Nat. Food">
        <title>A phased Vanilla planifolia genome enables genetic improvement of flavour and production.</title>
        <authorList>
            <person name="Hasing T."/>
            <person name="Tang H."/>
            <person name="Brym M."/>
            <person name="Khazi F."/>
            <person name="Huang T."/>
            <person name="Chambers A.H."/>
        </authorList>
    </citation>
    <scope>NUCLEOTIDE SEQUENCE [LARGE SCALE GENOMIC DNA]</scope>
    <source>
        <tissue evidence="3">Leaf</tissue>
    </source>
</reference>
<evidence type="ECO:0000313" key="2">
    <source>
        <dbReference type="EMBL" id="KAG0473787.1"/>
    </source>
</evidence>
<feature type="compositionally biased region" description="Basic and acidic residues" evidence="1">
    <location>
        <begin position="39"/>
        <end position="48"/>
    </location>
</feature>
<feature type="region of interest" description="Disordered" evidence="1">
    <location>
        <begin position="35"/>
        <end position="72"/>
    </location>
</feature>
<evidence type="ECO:0000313" key="3">
    <source>
        <dbReference type="EMBL" id="KAG0475452.1"/>
    </source>
</evidence>
<evidence type="ECO:0000313" key="5">
    <source>
        <dbReference type="Proteomes" id="UP000639772"/>
    </source>
</evidence>
<evidence type="ECO:0000313" key="4">
    <source>
        <dbReference type="Proteomes" id="UP000636800"/>
    </source>
</evidence>
<sequence>MRRSGHYGDASVNPMMAAQMQHMSAQRMQYNSAVGHFPGRTDEEHEYQSSKAEGQWQWDRDGPKGSKPMSPHMYKEVRRTTDIGQGNDGSRSAYQGQRLDSKIVMEKQIGRDSRSQDDTELGYEENNQPQTYEALEERFHQDIMKLTKEQQEAEDKEYARHREKLNEINIKYQEKLVAIRSRQASLREEFLRKESLARHQQYQQFGGEAYGYRSATAPVAAAHGDPHLAFGRGNFDSYGERPEFGGAVRNHEFDSRGQFTGGRAFAGGRFY</sequence>
<comment type="caution">
    <text evidence="3">The sequence shown here is derived from an EMBL/GenBank/DDBJ whole genome shotgun (WGS) entry which is preliminary data.</text>
</comment>
<name>A0A835QX71_VANPL</name>
<accession>A0A835QX71</accession>
<dbReference type="Proteomes" id="UP000639772">
    <property type="component" value="Chromosome 7"/>
</dbReference>
<dbReference type="PANTHER" id="PTHR34210">
    <property type="entry name" value="OS01G0252900 PROTEIN"/>
    <property type="match status" value="1"/>
</dbReference>
<dbReference type="EMBL" id="JADCNL010000007">
    <property type="protein sequence ID" value="KAG0473787.1"/>
    <property type="molecule type" value="Genomic_DNA"/>
</dbReference>
<dbReference type="AlphaFoldDB" id="A0A835QX71"/>
<dbReference type="PANTHER" id="PTHR34210:SF1">
    <property type="entry name" value="OS03G0274700 PROTEIN"/>
    <property type="match status" value="1"/>
</dbReference>
<feature type="compositionally biased region" description="Basic and acidic residues" evidence="1">
    <location>
        <begin position="107"/>
        <end position="117"/>
    </location>
</feature>
<dbReference type="Proteomes" id="UP000636800">
    <property type="component" value="Chromosome 7"/>
</dbReference>
<organism evidence="3 5">
    <name type="scientific">Vanilla planifolia</name>
    <name type="common">Vanilla</name>
    <dbReference type="NCBI Taxonomy" id="51239"/>
    <lineage>
        <taxon>Eukaryota</taxon>
        <taxon>Viridiplantae</taxon>
        <taxon>Streptophyta</taxon>
        <taxon>Embryophyta</taxon>
        <taxon>Tracheophyta</taxon>
        <taxon>Spermatophyta</taxon>
        <taxon>Magnoliopsida</taxon>
        <taxon>Liliopsida</taxon>
        <taxon>Asparagales</taxon>
        <taxon>Orchidaceae</taxon>
        <taxon>Vanilloideae</taxon>
        <taxon>Vanilleae</taxon>
        <taxon>Vanilla</taxon>
    </lineage>
</organism>
<keyword evidence="4" id="KW-1185">Reference proteome</keyword>
<gene>
    <name evidence="3" type="ORF">HPP92_015138</name>
    <name evidence="2" type="ORF">HPP92_015644</name>
</gene>
<protein>
    <submittedName>
        <fullName evidence="3">Uncharacterized protein</fullName>
    </submittedName>
</protein>
<dbReference type="OrthoDB" id="1899623at2759"/>